<reference evidence="4" key="1">
    <citation type="submission" date="2023-04" db="EMBL/GenBank/DDBJ databases">
        <title>Aspergillus oryzae NBRC 4228.</title>
        <authorList>
            <person name="Ichikawa N."/>
            <person name="Sato H."/>
            <person name="Tonouchi N."/>
        </authorList>
    </citation>
    <scope>NUCLEOTIDE SEQUENCE</scope>
    <source>
        <strain evidence="4">NBRC 4228</strain>
    </source>
</reference>
<dbReference type="GO" id="GO:0016491">
    <property type="term" value="F:oxidoreductase activity"/>
    <property type="evidence" value="ECO:0007669"/>
    <property type="project" value="UniProtKB-KW"/>
</dbReference>
<keyword evidence="2" id="KW-0521">NADP</keyword>
<comment type="caution">
    <text evidence="4">The sequence shown here is derived from an EMBL/GenBank/DDBJ whole genome shotgun (WGS) entry which is preliminary data.</text>
</comment>
<dbReference type="SUPFAM" id="SSF51735">
    <property type="entry name" value="NAD(P)-binding Rossmann-fold domains"/>
    <property type="match status" value="1"/>
</dbReference>
<dbReference type="AlphaFoldDB" id="A0AAN5C480"/>
<evidence type="ECO:0000313" key="4">
    <source>
        <dbReference type="EMBL" id="GMG38675.1"/>
    </source>
</evidence>
<proteinExistence type="inferred from homology"/>
<accession>A0AAN5C480</accession>
<sequence>MTGSCIVMRVSQRLDQSTLEYTLFSNGMSMDYVTSPRVPTPLTLSVPVWIDLENNFAAIPGDGEGAVAMIHTSDIGRFVAAVLDLSQWEKRYHLMGDSLSIDDMVRLAE</sequence>
<protein>
    <submittedName>
        <fullName evidence="4">Unnamed protein product</fullName>
    </submittedName>
</protein>
<dbReference type="InterPro" id="IPR051609">
    <property type="entry name" value="NmrA/Isoflavone_reductase-like"/>
</dbReference>
<organism evidence="4 5">
    <name type="scientific">Aspergillus oryzae</name>
    <name type="common">Yellow koji mold</name>
    <dbReference type="NCBI Taxonomy" id="5062"/>
    <lineage>
        <taxon>Eukaryota</taxon>
        <taxon>Fungi</taxon>
        <taxon>Dikarya</taxon>
        <taxon>Ascomycota</taxon>
        <taxon>Pezizomycotina</taxon>
        <taxon>Eurotiomycetes</taxon>
        <taxon>Eurotiomycetidae</taxon>
        <taxon>Eurotiales</taxon>
        <taxon>Aspergillaceae</taxon>
        <taxon>Aspergillus</taxon>
        <taxon>Aspergillus subgen. Circumdati</taxon>
    </lineage>
</organism>
<comment type="similarity">
    <text evidence="1">Belongs to the NmrA-type oxidoreductase family. Isoflavone reductase subfamily.</text>
</comment>
<gene>
    <name evidence="4" type="ORF">Aory04_001332200</name>
</gene>
<evidence type="ECO:0000256" key="1">
    <source>
        <dbReference type="ARBA" id="ARBA00005725"/>
    </source>
</evidence>
<evidence type="ECO:0000313" key="5">
    <source>
        <dbReference type="Proteomes" id="UP001165205"/>
    </source>
</evidence>
<name>A0AAN5C480_ASPOZ</name>
<dbReference type="Proteomes" id="UP001165205">
    <property type="component" value="Unassembled WGS sequence"/>
</dbReference>
<dbReference type="PANTHER" id="PTHR47706:SF4">
    <property type="entry name" value="NMRA-LIKE DOMAIN-CONTAINING PROTEIN"/>
    <property type="match status" value="1"/>
</dbReference>
<dbReference type="Gene3D" id="3.40.50.720">
    <property type="entry name" value="NAD(P)-binding Rossmann-like Domain"/>
    <property type="match status" value="1"/>
</dbReference>
<dbReference type="EMBL" id="BSYA01000332">
    <property type="protein sequence ID" value="GMG38675.1"/>
    <property type="molecule type" value="Genomic_DNA"/>
</dbReference>
<evidence type="ECO:0000256" key="3">
    <source>
        <dbReference type="ARBA" id="ARBA00023002"/>
    </source>
</evidence>
<dbReference type="PANTHER" id="PTHR47706">
    <property type="entry name" value="NMRA-LIKE FAMILY PROTEIN"/>
    <property type="match status" value="1"/>
</dbReference>
<keyword evidence="3" id="KW-0560">Oxidoreductase</keyword>
<dbReference type="Gene3D" id="3.90.25.10">
    <property type="entry name" value="UDP-galactose 4-epimerase, domain 1"/>
    <property type="match status" value="1"/>
</dbReference>
<dbReference type="InterPro" id="IPR036291">
    <property type="entry name" value="NAD(P)-bd_dom_sf"/>
</dbReference>
<evidence type="ECO:0000256" key="2">
    <source>
        <dbReference type="ARBA" id="ARBA00022857"/>
    </source>
</evidence>